<dbReference type="AlphaFoldDB" id="A0A6I2FAD1"/>
<comment type="caution">
    <text evidence="2">The sequence shown here is derived from an EMBL/GenBank/DDBJ whole genome shotgun (WGS) entry which is preliminary data.</text>
</comment>
<keyword evidence="3" id="KW-1185">Reference proteome</keyword>
<dbReference type="SUPFAM" id="SSF56601">
    <property type="entry name" value="beta-lactamase/transpeptidase-like"/>
    <property type="match status" value="1"/>
</dbReference>
<dbReference type="EMBL" id="WJIF01000003">
    <property type="protein sequence ID" value="MRG59700.1"/>
    <property type="molecule type" value="Genomic_DNA"/>
</dbReference>
<evidence type="ECO:0000313" key="3">
    <source>
        <dbReference type="Proteomes" id="UP000431080"/>
    </source>
</evidence>
<dbReference type="InterPro" id="IPR050491">
    <property type="entry name" value="AmpC-like"/>
</dbReference>
<dbReference type="InterPro" id="IPR012338">
    <property type="entry name" value="Beta-lactam/transpept-like"/>
</dbReference>
<reference evidence="2 3" key="1">
    <citation type="submission" date="2019-10" db="EMBL/GenBank/DDBJ databases">
        <authorList>
            <person name="Nie G."/>
            <person name="Ming H."/>
            <person name="Yi B."/>
        </authorList>
    </citation>
    <scope>NUCLEOTIDE SEQUENCE [LARGE SCALE GENOMIC DNA]</scope>
    <source>
        <strain evidence="2 3">CFH 90414</strain>
    </source>
</reference>
<dbReference type="GO" id="GO:0016787">
    <property type="term" value="F:hydrolase activity"/>
    <property type="evidence" value="ECO:0007669"/>
    <property type="project" value="UniProtKB-KW"/>
</dbReference>
<keyword evidence="2" id="KW-0378">Hydrolase</keyword>
<dbReference type="Proteomes" id="UP000431080">
    <property type="component" value="Unassembled WGS sequence"/>
</dbReference>
<dbReference type="PANTHER" id="PTHR46825">
    <property type="entry name" value="D-ALANYL-D-ALANINE-CARBOXYPEPTIDASE/ENDOPEPTIDASE AMPH"/>
    <property type="match status" value="1"/>
</dbReference>
<protein>
    <submittedName>
        <fullName evidence="2">Serine hydrolase</fullName>
    </submittedName>
</protein>
<evidence type="ECO:0000313" key="2">
    <source>
        <dbReference type="EMBL" id="MRG59700.1"/>
    </source>
</evidence>
<proteinExistence type="predicted"/>
<dbReference type="Pfam" id="PF00144">
    <property type="entry name" value="Beta-lactamase"/>
    <property type="match status" value="1"/>
</dbReference>
<dbReference type="PANTHER" id="PTHR46825:SF7">
    <property type="entry name" value="D-ALANYL-D-ALANINE CARBOXYPEPTIDASE"/>
    <property type="match status" value="1"/>
</dbReference>
<accession>A0A6I2FAD1</accession>
<feature type="domain" description="Beta-lactamase-related" evidence="1">
    <location>
        <begin position="79"/>
        <end position="379"/>
    </location>
</feature>
<dbReference type="InterPro" id="IPR001466">
    <property type="entry name" value="Beta-lactam-related"/>
</dbReference>
<dbReference type="Gene3D" id="3.40.710.10">
    <property type="entry name" value="DD-peptidase/beta-lactamase superfamily"/>
    <property type="match status" value="1"/>
</dbReference>
<name>A0A6I2FAD1_9MICO</name>
<evidence type="ECO:0000259" key="1">
    <source>
        <dbReference type="Pfam" id="PF00144"/>
    </source>
</evidence>
<organism evidence="2 3">
    <name type="scientific">Agromyces agglutinans</name>
    <dbReference type="NCBI Taxonomy" id="2662258"/>
    <lineage>
        <taxon>Bacteria</taxon>
        <taxon>Bacillati</taxon>
        <taxon>Actinomycetota</taxon>
        <taxon>Actinomycetes</taxon>
        <taxon>Micrococcales</taxon>
        <taxon>Microbacteriaceae</taxon>
        <taxon>Agromyces</taxon>
    </lineage>
</organism>
<sequence>MLVVALALGVAACVAPSESSPDTAAPSAPATPTAIASTCVESPETVAALEPTAESTSAELDAGLVASLDATVLATLPETTAPGAVVGVRTPEGTWRAAYGSADAATGEPMAVGMHTRVGSVTKPFTVSLIMQLAEDGLLGLDDHLAEYVDGVPNGDRITLRQLADMTSGVGSYTFNPAFTDVFFAAPQTVFAPDELIAAGIEVSPRFDPGTSYEYSNTNTVLLGVIAEHVTGSDIGELFAARIFEPLGLDQTVWPGSSTDLPEPYAHGITWQGDGASADAPLDATHWNPSWGFTAGEIVSSVDDLLVFGRALGTGQGLLADESQVERLTSFPGSAGYGLGFGCVDGWVGHTGELPGYNTAVFHDTTTDTTVVVQTNSDIASGDCDESPVRASDPRTLPCSSPATRIFAALSTTLGHTFTPNPQH</sequence>
<gene>
    <name evidence="2" type="ORF">GE115_07430</name>
</gene>